<sequence>MLLNKLNLAPLTFMMFSMIPLNGGELDTALNSCHFIKVKNAIEKEYIDFQTTSKDAILKCQRNSDIQRLLLNSGASLRKKHSFELLSNSFYLPYSDRVPLLHTYLEFGADINAVGRNDNTIVLVAASRSYLMLEAVLQAGADPNYYTKYNQGAILRAALSGKPANIELLHKYGAKFGEHNIDVYHNVLIQTQYISVIQTLLRLYPPKTVAEKQVINRTLVSAISRQKYDLVRAILFYHQDIDVVEPNKLTPKAILASKNDRKMSNIFFEAGIY</sequence>
<dbReference type="AlphaFoldDB" id="A0A316FJD3"/>
<dbReference type="Proteomes" id="UP000245790">
    <property type="component" value="Unassembled WGS sequence"/>
</dbReference>
<comment type="caution">
    <text evidence="1">The sequence shown here is derived from an EMBL/GenBank/DDBJ whole genome shotgun (WGS) entry which is preliminary data.</text>
</comment>
<accession>A0A316FJD3</accession>
<dbReference type="RefSeq" id="WP_109764418.1">
    <property type="nucleotide sequence ID" value="NZ_QGGU01000010.1"/>
</dbReference>
<keyword evidence="2" id="KW-1185">Reference proteome</keyword>
<evidence type="ECO:0000313" key="2">
    <source>
        <dbReference type="Proteomes" id="UP000245790"/>
    </source>
</evidence>
<dbReference type="SUPFAM" id="SSF48403">
    <property type="entry name" value="Ankyrin repeat"/>
    <property type="match status" value="1"/>
</dbReference>
<dbReference type="Gene3D" id="1.25.40.20">
    <property type="entry name" value="Ankyrin repeat-containing domain"/>
    <property type="match status" value="1"/>
</dbReference>
<proteinExistence type="predicted"/>
<organism evidence="1 2">
    <name type="scientific">Pleionea mediterranea</name>
    <dbReference type="NCBI Taxonomy" id="523701"/>
    <lineage>
        <taxon>Bacteria</taxon>
        <taxon>Pseudomonadati</taxon>
        <taxon>Pseudomonadota</taxon>
        <taxon>Gammaproteobacteria</taxon>
        <taxon>Oceanospirillales</taxon>
        <taxon>Pleioneaceae</taxon>
        <taxon>Pleionea</taxon>
    </lineage>
</organism>
<dbReference type="EMBL" id="QGGU01000010">
    <property type="protein sequence ID" value="PWK47880.1"/>
    <property type="molecule type" value="Genomic_DNA"/>
</dbReference>
<name>A0A316FJD3_9GAMM</name>
<gene>
    <name evidence="1" type="ORF">C8D97_11095</name>
</gene>
<reference evidence="1 2" key="1">
    <citation type="submission" date="2018-05" db="EMBL/GenBank/DDBJ databases">
        <title>Genomic Encyclopedia of Type Strains, Phase IV (KMG-IV): sequencing the most valuable type-strain genomes for metagenomic binning, comparative biology and taxonomic classification.</title>
        <authorList>
            <person name="Goeker M."/>
        </authorList>
    </citation>
    <scope>NUCLEOTIDE SEQUENCE [LARGE SCALE GENOMIC DNA]</scope>
    <source>
        <strain evidence="1 2">DSM 25350</strain>
    </source>
</reference>
<evidence type="ECO:0000313" key="1">
    <source>
        <dbReference type="EMBL" id="PWK47880.1"/>
    </source>
</evidence>
<dbReference type="InterPro" id="IPR036770">
    <property type="entry name" value="Ankyrin_rpt-contain_sf"/>
</dbReference>
<protein>
    <submittedName>
        <fullName evidence="1">Uncharacterized protein</fullName>
    </submittedName>
</protein>